<dbReference type="InterPro" id="IPR016193">
    <property type="entry name" value="Cytidine_deaminase-like"/>
</dbReference>
<dbReference type="NCBIfam" id="NF004064">
    <property type="entry name" value="PRK05578.1"/>
    <property type="match status" value="1"/>
</dbReference>
<dbReference type="InterPro" id="IPR050202">
    <property type="entry name" value="Cyt/Deoxycyt_deaminase"/>
</dbReference>
<comment type="cofactor">
    <cofactor evidence="1 12 13">
        <name>Zn(2+)</name>
        <dbReference type="ChEBI" id="CHEBI:29105"/>
    </cofactor>
</comment>
<evidence type="ECO:0000256" key="11">
    <source>
        <dbReference type="PIRSR" id="PIRSR606262-2"/>
    </source>
</evidence>
<comment type="catalytic activity">
    <reaction evidence="9 13">
        <text>cytidine + H2O + H(+) = uridine + NH4(+)</text>
        <dbReference type="Rhea" id="RHEA:16069"/>
        <dbReference type="ChEBI" id="CHEBI:15377"/>
        <dbReference type="ChEBI" id="CHEBI:15378"/>
        <dbReference type="ChEBI" id="CHEBI:16704"/>
        <dbReference type="ChEBI" id="CHEBI:17562"/>
        <dbReference type="ChEBI" id="CHEBI:28938"/>
        <dbReference type="EC" id="3.5.4.5"/>
    </reaction>
</comment>
<feature type="binding site" evidence="12">
    <location>
        <position position="72"/>
    </location>
    <ligand>
        <name>Zn(2+)</name>
        <dbReference type="ChEBI" id="CHEBI:29105"/>
        <note>catalytic</note>
    </ligand>
</feature>
<dbReference type="InterPro" id="IPR002125">
    <property type="entry name" value="CMP_dCMP_dom"/>
</dbReference>
<dbReference type="CDD" id="cd01283">
    <property type="entry name" value="cytidine_deaminase"/>
    <property type="match status" value="1"/>
</dbReference>
<dbReference type="GO" id="GO:0055086">
    <property type="term" value="P:nucleobase-containing small molecule metabolic process"/>
    <property type="evidence" value="ECO:0007669"/>
    <property type="project" value="UniProtKB-ARBA"/>
</dbReference>
<dbReference type="FunFam" id="3.40.140.10:FF:000008">
    <property type="entry name" value="Cytidine deaminase"/>
    <property type="match status" value="1"/>
</dbReference>
<evidence type="ECO:0000256" key="3">
    <source>
        <dbReference type="ARBA" id="ARBA00006576"/>
    </source>
</evidence>
<evidence type="ECO:0000256" key="12">
    <source>
        <dbReference type="PIRSR" id="PIRSR606262-3"/>
    </source>
</evidence>
<feature type="binding site" evidence="12">
    <location>
        <position position="106"/>
    </location>
    <ligand>
        <name>Zn(2+)</name>
        <dbReference type="ChEBI" id="CHEBI:29105"/>
        <note>catalytic</note>
    </ligand>
</feature>
<dbReference type="Proteomes" id="UP001516400">
    <property type="component" value="Unassembled WGS sequence"/>
</dbReference>
<dbReference type="AlphaFoldDB" id="A0ABD2N7C8"/>
<feature type="domain" description="CMP/dCMP-type deaminase" evidence="14">
    <location>
        <begin position="20"/>
        <end position="147"/>
    </location>
</feature>
<evidence type="ECO:0000256" key="13">
    <source>
        <dbReference type="RuleBase" id="RU364006"/>
    </source>
</evidence>
<comment type="similarity">
    <text evidence="3 13">Belongs to the cytidine and deoxycytidylate deaminase family.</text>
</comment>
<keyword evidence="16" id="KW-1185">Reference proteome</keyword>
<dbReference type="PANTHER" id="PTHR11644">
    <property type="entry name" value="CYTIDINE DEAMINASE"/>
    <property type="match status" value="1"/>
</dbReference>
<comment type="caution">
    <text evidence="15">The sequence shown here is derived from an EMBL/GenBank/DDBJ whole genome shotgun (WGS) entry which is preliminary data.</text>
</comment>
<dbReference type="PROSITE" id="PS51747">
    <property type="entry name" value="CYT_DCMP_DEAMINASES_2"/>
    <property type="match status" value="1"/>
</dbReference>
<evidence type="ECO:0000256" key="9">
    <source>
        <dbReference type="ARBA" id="ARBA00049558"/>
    </source>
</evidence>
<dbReference type="SUPFAM" id="SSF53927">
    <property type="entry name" value="Cytidine deaminase-like"/>
    <property type="match status" value="1"/>
</dbReference>
<sequence>MAVSNEPKIYLIQKMKSLDKDIQTLLQEAVDARLSSYSPYSKFKVGAAVLCEDGTIYRGCNVENVSYPVGICAEKTAFGNAICSGKNKFKAVAVIANQEKCFTPPCGACRQFISEFGELDLYLAKPDLSDVLVTNLKDILPLRFETCDFTF</sequence>
<evidence type="ECO:0000256" key="2">
    <source>
        <dbReference type="ARBA" id="ARBA00003949"/>
    </source>
</evidence>
<name>A0ABD2N7C8_9CUCU</name>
<evidence type="ECO:0000256" key="6">
    <source>
        <dbReference type="ARBA" id="ARBA00022801"/>
    </source>
</evidence>
<feature type="binding site" evidence="11">
    <location>
        <begin position="61"/>
        <end position="67"/>
    </location>
    <ligand>
        <name>substrate</name>
    </ligand>
</feature>
<evidence type="ECO:0000256" key="8">
    <source>
        <dbReference type="ARBA" id="ARBA00032005"/>
    </source>
</evidence>
<keyword evidence="6 13" id="KW-0378">Hydrolase</keyword>
<evidence type="ECO:0000256" key="10">
    <source>
        <dbReference type="PIRSR" id="PIRSR606262-1"/>
    </source>
</evidence>
<dbReference type="EC" id="3.5.4.5" evidence="4 13"/>
<keyword evidence="5 12" id="KW-0479">Metal-binding</keyword>
<dbReference type="Pfam" id="PF00383">
    <property type="entry name" value="dCMP_cyt_deam_1"/>
    <property type="match status" value="1"/>
</dbReference>
<feature type="active site" description="Proton donor" evidence="10">
    <location>
        <position position="74"/>
    </location>
</feature>
<evidence type="ECO:0000256" key="7">
    <source>
        <dbReference type="ARBA" id="ARBA00022833"/>
    </source>
</evidence>
<dbReference type="NCBIfam" id="TIGR01354">
    <property type="entry name" value="cyt_deam_tetra"/>
    <property type="match status" value="1"/>
</dbReference>
<evidence type="ECO:0000256" key="5">
    <source>
        <dbReference type="ARBA" id="ARBA00022723"/>
    </source>
</evidence>
<evidence type="ECO:0000313" key="15">
    <source>
        <dbReference type="EMBL" id="KAL3274509.1"/>
    </source>
</evidence>
<accession>A0ABD2N7C8</accession>
<reference evidence="15 16" key="1">
    <citation type="journal article" date="2021" name="BMC Biol.">
        <title>Horizontally acquired antibacterial genes associated with adaptive radiation of ladybird beetles.</title>
        <authorList>
            <person name="Li H.S."/>
            <person name="Tang X.F."/>
            <person name="Huang Y.H."/>
            <person name="Xu Z.Y."/>
            <person name="Chen M.L."/>
            <person name="Du X.Y."/>
            <person name="Qiu B.Y."/>
            <person name="Chen P.T."/>
            <person name="Zhang W."/>
            <person name="Slipinski A."/>
            <person name="Escalona H.E."/>
            <person name="Waterhouse R.M."/>
            <person name="Zwick A."/>
            <person name="Pang H."/>
        </authorList>
    </citation>
    <scope>NUCLEOTIDE SEQUENCE [LARGE SCALE GENOMIC DNA]</scope>
    <source>
        <strain evidence="15">SYSU2018</strain>
    </source>
</reference>
<comment type="catalytic activity">
    <reaction evidence="13">
        <text>2'-deoxycytidine + H2O + H(+) = 2'-deoxyuridine + NH4(+)</text>
        <dbReference type="Rhea" id="RHEA:13433"/>
        <dbReference type="ChEBI" id="CHEBI:15377"/>
        <dbReference type="ChEBI" id="CHEBI:15378"/>
        <dbReference type="ChEBI" id="CHEBI:15698"/>
        <dbReference type="ChEBI" id="CHEBI:16450"/>
        <dbReference type="ChEBI" id="CHEBI:28938"/>
        <dbReference type="EC" id="3.5.4.5"/>
    </reaction>
</comment>
<keyword evidence="7 12" id="KW-0862">Zinc</keyword>
<dbReference type="InterPro" id="IPR006262">
    <property type="entry name" value="Cyt_deam_tetra"/>
</dbReference>
<evidence type="ECO:0000313" key="16">
    <source>
        <dbReference type="Proteomes" id="UP001516400"/>
    </source>
</evidence>
<dbReference type="GO" id="GO:0008270">
    <property type="term" value="F:zinc ion binding"/>
    <property type="evidence" value="ECO:0007669"/>
    <property type="project" value="UniProtKB-UniRule"/>
</dbReference>
<evidence type="ECO:0000259" key="14">
    <source>
        <dbReference type="PROSITE" id="PS51747"/>
    </source>
</evidence>
<feature type="binding site" evidence="12">
    <location>
        <position position="109"/>
    </location>
    <ligand>
        <name>Zn(2+)</name>
        <dbReference type="ChEBI" id="CHEBI:29105"/>
        <note>catalytic</note>
    </ligand>
</feature>
<evidence type="ECO:0000256" key="1">
    <source>
        <dbReference type="ARBA" id="ARBA00001947"/>
    </source>
</evidence>
<organism evidence="15 16">
    <name type="scientific">Cryptolaemus montrouzieri</name>
    <dbReference type="NCBI Taxonomy" id="559131"/>
    <lineage>
        <taxon>Eukaryota</taxon>
        <taxon>Metazoa</taxon>
        <taxon>Ecdysozoa</taxon>
        <taxon>Arthropoda</taxon>
        <taxon>Hexapoda</taxon>
        <taxon>Insecta</taxon>
        <taxon>Pterygota</taxon>
        <taxon>Neoptera</taxon>
        <taxon>Endopterygota</taxon>
        <taxon>Coleoptera</taxon>
        <taxon>Polyphaga</taxon>
        <taxon>Cucujiformia</taxon>
        <taxon>Coccinelloidea</taxon>
        <taxon>Coccinellidae</taxon>
        <taxon>Scymninae</taxon>
        <taxon>Scymnini</taxon>
        <taxon>Cryptolaemus</taxon>
    </lineage>
</organism>
<proteinExistence type="inferred from homology"/>
<protein>
    <recommendedName>
        <fullName evidence="4 13">Cytidine deaminase</fullName>
        <ecNumber evidence="4 13">3.5.4.5</ecNumber>
    </recommendedName>
    <alternativeName>
        <fullName evidence="8 13">Cytidine aminohydrolase</fullName>
    </alternativeName>
</protein>
<comment type="function">
    <text evidence="2 13">This enzyme scavenges exogenous and endogenous cytidine and 2'-deoxycytidine for UMP synthesis.</text>
</comment>
<dbReference type="GO" id="GO:0072527">
    <property type="term" value="P:pyrimidine-containing compound metabolic process"/>
    <property type="evidence" value="ECO:0007669"/>
    <property type="project" value="UniProtKB-ARBA"/>
</dbReference>
<dbReference type="PANTHER" id="PTHR11644:SF2">
    <property type="entry name" value="CYTIDINE DEAMINASE"/>
    <property type="match status" value="1"/>
</dbReference>
<gene>
    <name evidence="15" type="ORF">HHI36_015892</name>
</gene>
<dbReference type="GO" id="GO:0004126">
    <property type="term" value="F:cytidine deaminase activity"/>
    <property type="evidence" value="ECO:0007669"/>
    <property type="project" value="UniProtKB-UniRule"/>
</dbReference>
<dbReference type="EMBL" id="JABFTP020000062">
    <property type="protein sequence ID" value="KAL3274509.1"/>
    <property type="molecule type" value="Genomic_DNA"/>
</dbReference>
<evidence type="ECO:0000256" key="4">
    <source>
        <dbReference type="ARBA" id="ARBA00012783"/>
    </source>
</evidence>
<dbReference type="Gene3D" id="3.40.140.10">
    <property type="entry name" value="Cytidine Deaminase, domain 2"/>
    <property type="match status" value="1"/>
</dbReference>